<keyword evidence="10 11" id="KW-0472">Membrane</keyword>
<dbReference type="AlphaFoldDB" id="A0A8S0US47"/>
<comment type="similarity">
    <text evidence="2">Belongs to the Tim17/Tim22/Tim23 family.</text>
</comment>
<keyword evidence="3" id="KW-0813">Transport</keyword>
<dbReference type="PANTHER" id="PTHR10485:SF0">
    <property type="entry name" value="AT05822P-RELATED"/>
    <property type="match status" value="1"/>
</dbReference>
<sequence length="64" mass="7203">MVRSRPWHDYLVDYTGNLFFFGIVCGPAFYMLNGMYNSPKGERLIWGLQAVCVNAPRSAGNCVV</sequence>
<keyword evidence="13" id="KW-1185">Reference proteome</keyword>
<evidence type="ECO:0000256" key="5">
    <source>
        <dbReference type="ARBA" id="ARBA00022792"/>
    </source>
</evidence>
<dbReference type="Proteomes" id="UP000594638">
    <property type="component" value="Unassembled WGS sequence"/>
</dbReference>
<evidence type="ECO:0000313" key="13">
    <source>
        <dbReference type="Proteomes" id="UP000594638"/>
    </source>
</evidence>
<keyword evidence="6" id="KW-0653">Protein transport</keyword>
<dbReference type="GO" id="GO:0008320">
    <property type="term" value="F:protein transmembrane transporter activity"/>
    <property type="evidence" value="ECO:0007669"/>
    <property type="project" value="TreeGrafter"/>
</dbReference>
<evidence type="ECO:0000256" key="1">
    <source>
        <dbReference type="ARBA" id="ARBA00004448"/>
    </source>
</evidence>
<protein>
    <submittedName>
        <fullName evidence="12">Mitochondrial import inner membrane translocase subunit TIM17-2-like</fullName>
    </submittedName>
</protein>
<comment type="subcellular location">
    <subcellularLocation>
        <location evidence="1">Mitochondrion inner membrane</location>
        <topology evidence="1">Multi-pass membrane protein</topology>
    </subcellularLocation>
</comment>
<dbReference type="PANTHER" id="PTHR10485">
    <property type="entry name" value="MITOCHONDRIAL IMPORT INNER MEMBRANE TRANSLOCASE SUBUNIT TIM-17"/>
    <property type="match status" value="1"/>
</dbReference>
<dbReference type="EMBL" id="CACTIH010009056">
    <property type="protein sequence ID" value="CAA3021574.1"/>
    <property type="molecule type" value="Genomic_DNA"/>
</dbReference>
<evidence type="ECO:0000256" key="10">
    <source>
        <dbReference type="ARBA" id="ARBA00023136"/>
    </source>
</evidence>
<evidence type="ECO:0000256" key="4">
    <source>
        <dbReference type="ARBA" id="ARBA00022692"/>
    </source>
</evidence>
<dbReference type="OrthoDB" id="2261329at2759"/>
<evidence type="ECO:0000256" key="7">
    <source>
        <dbReference type="ARBA" id="ARBA00022989"/>
    </source>
</evidence>
<evidence type="ECO:0000256" key="9">
    <source>
        <dbReference type="ARBA" id="ARBA00023128"/>
    </source>
</evidence>
<keyword evidence="9" id="KW-0496">Mitochondrion</keyword>
<keyword evidence="8" id="KW-0811">Translocation</keyword>
<evidence type="ECO:0000256" key="11">
    <source>
        <dbReference type="SAM" id="Phobius"/>
    </source>
</evidence>
<evidence type="ECO:0000256" key="8">
    <source>
        <dbReference type="ARBA" id="ARBA00023010"/>
    </source>
</evidence>
<comment type="caution">
    <text evidence="12">The sequence shown here is derived from an EMBL/GenBank/DDBJ whole genome shotgun (WGS) entry which is preliminary data.</text>
</comment>
<keyword evidence="7 11" id="KW-1133">Transmembrane helix</keyword>
<evidence type="ECO:0000256" key="3">
    <source>
        <dbReference type="ARBA" id="ARBA00022448"/>
    </source>
</evidence>
<keyword evidence="5" id="KW-0999">Mitochondrion inner membrane</keyword>
<gene>
    <name evidence="12" type="ORF">OLEA9_A068901</name>
</gene>
<feature type="transmembrane region" description="Helical" evidence="11">
    <location>
        <begin position="14"/>
        <end position="33"/>
    </location>
</feature>
<dbReference type="Gramene" id="OE9A068901T1">
    <property type="protein sequence ID" value="OE9A068901C1"/>
    <property type="gene ID" value="OE9A068901"/>
</dbReference>
<proteinExistence type="inferred from homology"/>
<evidence type="ECO:0000256" key="2">
    <source>
        <dbReference type="ARBA" id="ARBA00008444"/>
    </source>
</evidence>
<evidence type="ECO:0000256" key="6">
    <source>
        <dbReference type="ARBA" id="ARBA00022927"/>
    </source>
</evidence>
<reference evidence="12 13" key="1">
    <citation type="submission" date="2019-12" db="EMBL/GenBank/DDBJ databases">
        <authorList>
            <person name="Alioto T."/>
            <person name="Alioto T."/>
            <person name="Gomez Garrido J."/>
        </authorList>
    </citation>
    <scope>NUCLEOTIDE SEQUENCE [LARGE SCALE GENOMIC DNA]</scope>
</reference>
<keyword evidence="4 11" id="KW-0812">Transmembrane</keyword>
<accession>A0A8S0US47</accession>
<organism evidence="12 13">
    <name type="scientific">Olea europaea subsp. europaea</name>
    <dbReference type="NCBI Taxonomy" id="158383"/>
    <lineage>
        <taxon>Eukaryota</taxon>
        <taxon>Viridiplantae</taxon>
        <taxon>Streptophyta</taxon>
        <taxon>Embryophyta</taxon>
        <taxon>Tracheophyta</taxon>
        <taxon>Spermatophyta</taxon>
        <taxon>Magnoliopsida</taxon>
        <taxon>eudicotyledons</taxon>
        <taxon>Gunneridae</taxon>
        <taxon>Pentapetalae</taxon>
        <taxon>asterids</taxon>
        <taxon>lamiids</taxon>
        <taxon>Lamiales</taxon>
        <taxon>Oleaceae</taxon>
        <taxon>Oleeae</taxon>
        <taxon>Olea</taxon>
    </lineage>
</organism>
<dbReference type="GO" id="GO:0030150">
    <property type="term" value="P:protein import into mitochondrial matrix"/>
    <property type="evidence" value="ECO:0007669"/>
    <property type="project" value="TreeGrafter"/>
</dbReference>
<name>A0A8S0US47_OLEEU</name>
<dbReference type="GO" id="GO:0005744">
    <property type="term" value="C:TIM23 mitochondrial import inner membrane translocase complex"/>
    <property type="evidence" value="ECO:0007669"/>
    <property type="project" value="TreeGrafter"/>
</dbReference>
<evidence type="ECO:0000313" key="12">
    <source>
        <dbReference type="EMBL" id="CAA3021574.1"/>
    </source>
</evidence>